<reference evidence="2 3" key="1">
    <citation type="submission" date="2024-09" db="EMBL/GenBank/DDBJ databases">
        <authorList>
            <person name="Sun Q."/>
            <person name="Mori K."/>
        </authorList>
    </citation>
    <scope>NUCLEOTIDE SEQUENCE [LARGE SCALE GENOMIC DNA]</scope>
    <source>
        <strain evidence="2 3">CCM 8626</strain>
    </source>
</reference>
<evidence type="ECO:0000256" key="1">
    <source>
        <dbReference type="ARBA" id="ARBA00009964"/>
    </source>
</evidence>
<name>A0ABV6EHI5_9GAMM</name>
<dbReference type="EMBL" id="JBHLXG010000018">
    <property type="protein sequence ID" value="MFC0228467.1"/>
    <property type="molecule type" value="Genomic_DNA"/>
</dbReference>
<sequence>MAKRYSHSERQQHLDAWQQSGLTEQHYCRQHDLNPATFYYWLKHHRDDATVTVPAAFIPARRVIPRNNDADTVTLNLPNGCSVRCPLSVG</sequence>
<accession>A0ABV6EHI5</accession>
<evidence type="ECO:0000313" key="2">
    <source>
        <dbReference type="EMBL" id="MFC0228467.1"/>
    </source>
</evidence>
<dbReference type="NCBIfam" id="NF047593">
    <property type="entry name" value="IS66_ISAeme5_TnpA"/>
    <property type="match status" value="1"/>
</dbReference>
<comment type="caution">
    <text evidence="2">The sequence shown here is derived from an EMBL/GenBank/DDBJ whole genome shotgun (WGS) entry which is preliminary data.</text>
</comment>
<proteinExistence type="inferred from homology"/>
<dbReference type="Proteomes" id="UP001589792">
    <property type="component" value="Unassembled WGS sequence"/>
</dbReference>
<dbReference type="Pfam" id="PF01527">
    <property type="entry name" value="HTH_Tnp_1"/>
    <property type="match status" value="1"/>
</dbReference>
<dbReference type="InterPro" id="IPR002514">
    <property type="entry name" value="Transposase_8"/>
</dbReference>
<organism evidence="2 3">
    <name type="scientific">Serratia aquatilis</name>
    <dbReference type="NCBI Taxonomy" id="1737515"/>
    <lineage>
        <taxon>Bacteria</taxon>
        <taxon>Pseudomonadati</taxon>
        <taxon>Pseudomonadota</taxon>
        <taxon>Gammaproteobacteria</taxon>
        <taxon>Enterobacterales</taxon>
        <taxon>Yersiniaceae</taxon>
        <taxon>Serratia</taxon>
    </lineage>
</organism>
<dbReference type="RefSeq" id="WP_380678089.1">
    <property type="nucleotide sequence ID" value="NZ_CP173186.1"/>
</dbReference>
<keyword evidence="3" id="KW-1185">Reference proteome</keyword>
<dbReference type="InterPro" id="IPR009057">
    <property type="entry name" value="Homeodomain-like_sf"/>
</dbReference>
<protein>
    <submittedName>
        <fullName evidence="2">Transposase</fullName>
    </submittedName>
</protein>
<comment type="similarity">
    <text evidence="1">Belongs to the transposase 8 family.</text>
</comment>
<gene>
    <name evidence="2" type="ORF">ACFFJ3_18520</name>
</gene>
<dbReference type="SUPFAM" id="SSF46689">
    <property type="entry name" value="Homeodomain-like"/>
    <property type="match status" value="1"/>
</dbReference>
<evidence type="ECO:0000313" key="3">
    <source>
        <dbReference type="Proteomes" id="UP001589792"/>
    </source>
</evidence>